<dbReference type="PANTHER" id="PTHR33336">
    <property type="entry name" value="QUINOL MONOOXYGENASE YGIN-RELATED"/>
    <property type="match status" value="1"/>
</dbReference>
<keyword evidence="2" id="KW-0503">Monooxygenase</keyword>
<name>A0AA43FV35_VIBSP</name>
<dbReference type="PANTHER" id="PTHR33336:SF15">
    <property type="entry name" value="ABM DOMAIN-CONTAINING PROTEIN"/>
    <property type="match status" value="1"/>
</dbReference>
<accession>A0AA43FV35</accession>
<dbReference type="InterPro" id="IPR011008">
    <property type="entry name" value="Dimeric_a/b-barrel"/>
</dbReference>
<evidence type="ECO:0000313" key="3">
    <source>
        <dbReference type="Proteomes" id="UP001159663"/>
    </source>
</evidence>
<dbReference type="AlphaFoldDB" id="A0AA43FV35"/>
<protein>
    <submittedName>
        <fullName evidence="2">Antibiotic biosynthesis monooxygenase</fullName>
    </submittedName>
</protein>
<evidence type="ECO:0000259" key="1">
    <source>
        <dbReference type="PROSITE" id="PS51725"/>
    </source>
</evidence>
<dbReference type="Gene3D" id="3.30.70.100">
    <property type="match status" value="1"/>
</dbReference>
<feature type="domain" description="ABM" evidence="1">
    <location>
        <begin position="2"/>
        <end position="90"/>
    </location>
</feature>
<proteinExistence type="predicted"/>
<evidence type="ECO:0000313" key="2">
    <source>
        <dbReference type="EMBL" id="MDH5919959.1"/>
    </source>
</evidence>
<keyword evidence="2" id="KW-0560">Oxidoreductase</keyword>
<dbReference type="PROSITE" id="PS51725">
    <property type="entry name" value="ABM"/>
    <property type="match status" value="1"/>
</dbReference>
<sequence length="96" mass="11006">MIHLTAAFTAQKGQEENLRKLLTDMLEPTRNESGNIRYSLFQEAEDNTKFLFQEQFSDQQALDTHCQAPHFVSLLKNLEGVLAEEPNITFYNAVES</sequence>
<gene>
    <name evidence="2" type="ORF">L8R85_02870</name>
</gene>
<dbReference type="Proteomes" id="UP001159663">
    <property type="component" value="Unassembled WGS sequence"/>
</dbReference>
<dbReference type="EMBL" id="JAKMYX010000006">
    <property type="protein sequence ID" value="MDH5919959.1"/>
    <property type="molecule type" value="Genomic_DNA"/>
</dbReference>
<comment type="caution">
    <text evidence="2">The sequence shown here is derived from an EMBL/GenBank/DDBJ whole genome shotgun (WGS) entry which is preliminary data.</text>
</comment>
<dbReference type="GO" id="GO:0004497">
    <property type="term" value="F:monooxygenase activity"/>
    <property type="evidence" value="ECO:0007669"/>
    <property type="project" value="UniProtKB-KW"/>
</dbReference>
<dbReference type="Pfam" id="PF03992">
    <property type="entry name" value="ABM"/>
    <property type="match status" value="1"/>
</dbReference>
<dbReference type="SUPFAM" id="SSF54909">
    <property type="entry name" value="Dimeric alpha+beta barrel"/>
    <property type="match status" value="1"/>
</dbReference>
<reference evidence="2" key="1">
    <citation type="submission" date="2022-01" db="EMBL/GenBank/DDBJ databases">
        <title>Vibrio aestuarianus Clade A and Clade B isolates are associated with Pacific oyster (Crassostrea gigas) disease outbreaks across Ireland.</title>
        <authorList>
            <person name="Coyle N."/>
            <person name="O'Toole C."/>
            <person name="Thomas J.C.L."/>
            <person name="Ryder D."/>
            <person name="Cheslett D."/>
            <person name="Feist S."/>
            <person name="Bean T."/>
            <person name="Joseph A."/>
            <person name="Waina A."/>
            <person name="Feil E."/>
            <person name="Verner-Jeffreys D.W."/>
        </authorList>
    </citation>
    <scope>NUCLEOTIDE SEQUENCE</scope>
    <source>
        <strain evidence="2">S/17/14 A</strain>
    </source>
</reference>
<dbReference type="InterPro" id="IPR007138">
    <property type="entry name" value="ABM_dom"/>
</dbReference>
<organism evidence="2 3">
    <name type="scientific">Vibrio splendidus</name>
    <dbReference type="NCBI Taxonomy" id="29497"/>
    <lineage>
        <taxon>Bacteria</taxon>
        <taxon>Pseudomonadati</taxon>
        <taxon>Pseudomonadota</taxon>
        <taxon>Gammaproteobacteria</taxon>
        <taxon>Vibrionales</taxon>
        <taxon>Vibrionaceae</taxon>
        <taxon>Vibrio</taxon>
    </lineage>
</organism>
<dbReference type="InterPro" id="IPR050744">
    <property type="entry name" value="AI-2_Isomerase_LsrG"/>
</dbReference>
<dbReference type="RefSeq" id="WP_017084066.1">
    <property type="nucleotide sequence ID" value="NZ_CAWNYA010000013.1"/>
</dbReference>